<keyword evidence="2" id="KW-0723">Serine/threonine-protein kinase</keyword>
<reference evidence="11 12" key="1">
    <citation type="submission" date="2024-07" db="EMBL/GenBank/DDBJ databases">
        <title>Section-level genome sequencing and comparative genomics of Aspergillus sections Usti and Cavernicolus.</title>
        <authorList>
            <consortium name="Lawrence Berkeley National Laboratory"/>
            <person name="Nybo J.L."/>
            <person name="Vesth T.C."/>
            <person name="Theobald S."/>
            <person name="Frisvad J.C."/>
            <person name="Larsen T.O."/>
            <person name="Kjaerboelling I."/>
            <person name="Rothschild-Mancinelli K."/>
            <person name="Lyhne E.K."/>
            <person name="Kogle M.E."/>
            <person name="Barry K."/>
            <person name="Clum A."/>
            <person name="Na H."/>
            <person name="Ledsgaard L."/>
            <person name="Lin J."/>
            <person name="Lipzen A."/>
            <person name="Kuo A."/>
            <person name="Riley R."/>
            <person name="Mondo S."/>
            <person name="Labutti K."/>
            <person name="Haridas S."/>
            <person name="Pangalinan J."/>
            <person name="Salamov A.A."/>
            <person name="Simmons B.A."/>
            <person name="Magnuson J.K."/>
            <person name="Chen J."/>
            <person name="Drula E."/>
            <person name="Henrissat B."/>
            <person name="Wiebenga A."/>
            <person name="Lubbers R.J."/>
            <person name="Gomes A.C."/>
            <person name="Macurrencykelacurrency M.R."/>
            <person name="Stajich J."/>
            <person name="Grigoriev I.V."/>
            <person name="Mortensen U.H."/>
            <person name="De Vries R.P."/>
            <person name="Baker S.E."/>
            <person name="Andersen M.R."/>
        </authorList>
    </citation>
    <scope>NUCLEOTIDE SEQUENCE [LARGE SCALE GENOMIC DNA]</scope>
    <source>
        <strain evidence="11 12">CBS 449.75</strain>
    </source>
</reference>
<dbReference type="PANTHER" id="PTHR47634:SF9">
    <property type="entry name" value="PROTEIN KINASE DOMAIN-CONTAINING PROTEIN-RELATED"/>
    <property type="match status" value="1"/>
</dbReference>
<evidence type="ECO:0000256" key="5">
    <source>
        <dbReference type="ARBA" id="ARBA00022777"/>
    </source>
</evidence>
<evidence type="ECO:0000256" key="10">
    <source>
        <dbReference type="SAM" id="MobiDB-lite"/>
    </source>
</evidence>
<evidence type="ECO:0000256" key="1">
    <source>
        <dbReference type="ARBA" id="ARBA00012513"/>
    </source>
</evidence>
<dbReference type="SUPFAM" id="SSF56112">
    <property type="entry name" value="Protein kinase-like (PK-like)"/>
    <property type="match status" value="1"/>
</dbReference>
<gene>
    <name evidence="11" type="ORF">BJX67DRAFT_167866</name>
</gene>
<keyword evidence="6 9" id="KW-0067">ATP-binding</keyword>
<comment type="caution">
    <text evidence="11">The sequence shown here is derived from an EMBL/GenBank/DDBJ whole genome shotgun (WGS) entry which is preliminary data.</text>
</comment>
<accession>A0ABR4M593</accession>
<keyword evidence="3" id="KW-0808">Transferase</keyword>
<dbReference type="PROSITE" id="PS00107">
    <property type="entry name" value="PROTEIN_KINASE_ATP"/>
    <property type="match status" value="1"/>
</dbReference>
<dbReference type="EMBL" id="JBFXLQ010000003">
    <property type="protein sequence ID" value="KAL2871721.1"/>
    <property type="molecule type" value="Genomic_DNA"/>
</dbReference>
<evidence type="ECO:0000313" key="11">
    <source>
        <dbReference type="EMBL" id="KAL2871721.1"/>
    </source>
</evidence>
<comment type="catalytic activity">
    <reaction evidence="8">
        <text>L-seryl-[protein] + ATP = O-phospho-L-seryl-[protein] + ADP + H(+)</text>
        <dbReference type="Rhea" id="RHEA:17989"/>
        <dbReference type="Rhea" id="RHEA-COMP:9863"/>
        <dbReference type="Rhea" id="RHEA-COMP:11604"/>
        <dbReference type="ChEBI" id="CHEBI:15378"/>
        <dbReference type="ChEBI" id="CHEBI:29999"/>
        <dbReference type="ChEBI" id="CHEBI:30616"/>
        <dbReference type="ChEBI" id="CHEBI:83421"/>
        <dbReference type="ChEBI" id="CHEBI:456216"/>
        <dbReference type="EC" id="2.7.11.1"/>
    </reaction>
</comment>
<proteinExistence type="predicted"/>
<dbReference type="RefSeq" id="XP_070890700.1">
    <property type="nucleotide sequence ID" value="XM_071025048.1"/>
</dbReference>
<feature type="compositionally biased region" description="Basic and acidic residues" evidence="10">
    <location>
        <begin position="163"/>
        <end position="175"/>
    </location>
</feature>
<dbReference type="PANTHER" id="PTHR47634">
    <property type="entry name" value="PROTEIN KINASE DOMAIN-CONTAINING PROTEIN-RELATED"/>
    <property type="match status" value="1"/>
</dbReference>
<dbReference type="Gene3D" id="3.30.200.20">
    <property type="entry name" value="Phosphorylase Kinase, domain 1"/>
    <property type="match status" value="1"/>
</dbReference>
<dbReference type="Proteomes" id="UP001610432">
    <property type="component" value="Unassembled WGS sequence"/>
</dbReference>
<evidence type="ECO:0000256" key="3">
    <source>
        <dbReference type="ARBA" id="ARBA00022679"/>
    </source>
</evidence>
<dbReference type="InterPro" id="IPR051334">
    <property type="entry name" value="SRPK"/>
</dbReference>
<dbReference type="EC" id="2.7.11.1" evidence="1"/>
<organism evidence="11 12">
    <name type="scientific">Aspergillus lucknowensis</name>
    <dbReference type="NCBI Taxonomy" id="176173"/>
    <lineage>
        <taxon>Eukaryota</taxon>
        <taxon>Fungi</taxon>
        <taxon>Dikarya</taxon>
        <taxon>Ascomycota</taxon>
        <taxon>Pezizomycotina</taxon>
        <taxon>Eurotiomycetes</taxon>
        <taxon>Eurotiomycetidae</taxon>
        <taxon>Eurotiales</taxon>
        <taxon>Aspergillaceae</taxon>
        <taxon>Aspergillus</taxon>
        <taxon>Aspergillus subgen. Nidulantes</taxon>
    </lineage>
</organism>
<keyword evidence="4 9" id="KW-0547">Nucleotide-binding</keyword>
<feature type="binding site" evidence="9">
    <location>
        <position position="142"/>
    </location>
    <ligand>
        <name>ATP</name>
        <dbReference type="ChEBI" id="CHEBI:30616"/>
    </ligand>
</feature>
<evidence type="ECO:0000256" key="4">
    <source>
        <dbReference type="ARBA" id="ARBA00022741"/>
    </source>
</evidence>
<evidence type="ECO:0000313" key="12">
    <source>
        <dbReference type="Proteomes" id="UP001610432"/>
    </source>
</evidence>
<protein>
    <recommendedName>
        <fullName evidence="1">non-specific serine/threonine protein kinase</fullName>
        <ecNumber evidence="1">2.7.11.1</ecNumber>
    </recommendedName>
</protein>
<feature type="region of interest" description="Disordered" evidence="10">
    <location>
        <begin position="158"/>
        <end position="184"/>
    </location>
</feature>
<dbReference type="InterPro" id="IPR011009">
    <property type="entry name" value="Kinase-like_dom_sf"/>
</dbReference>
<evidence type="ECO:0000256" key="8">
    <source>
        <dbReference type="ARBA" id="ARBA00048679"/>
    </source>
</evidence>
<sequence length="184" mass="20694">MTQASLPRSPTPSFINLSSIVATTKFSFNFRRLAILDGSRPPTVTTRHRISFSHLIRPACGRNIATTQRRTDSINDSWTPVEYMPHESVDQPYGYRPGGYHPVSIGDCLSDRYDVVHKLGFGSYSTTWLARDTIMMKYVAIKIAIADAEKSESQLLNTLAPSEPRDKGTPWRRSDLSSVRYISP</sequence>
<keyword evidence="12" id="KW-1185">Reference proteome</keyword>
<name>A0ABR4M593_9EURO</name>
<comment type="catalytic activity">
    <reaction evidence="7">
        <text>L-threonyl-[protein] + ATP = O-phospho-L-threonyl-[protein] + ADP + H(+)</text>
        <dbReference type="Rhea" id="RHEA:46608"/>
        <dbReference type="Rhea" id="RHEA-COMP:11060"/>
        <dbReference type="Rhea" id="RHEA-COMP:11605"/>
        <dbReference type="ChEBI" id="CHEBI:15378"/>
        <dbReference type="ChEBI" id="CHEBI:30013"/>
        <dbReference type="ChEBI" id="CHEBI:30616"/>
        <dbReference type="ChEBI" id="CHEBI:61977"/>
        <dbReference type="ChEBI" id="CHEBI:456216"/>
        <dbReference type="EC" id="2.7.11.1"/>
    </reaction>
</comment>
<dbReference type="InterPro" id="IPR017441">
    <property type="entry name" value="Protein_kinase_ATP_BS"/>
</dbReference>
<keyword evidence="5" id="KW-0418">Kinase</keyword>
<evidence type="ECO:0000256" key="9">
    <source>
        <dbReference type="PROSITE-ProRule" id="PRU10141"/>
    </source>
</evidence>
<evidence type="ECO:0000256" key="2">
    <source>
        <dbReference type="ARBA" id="ARBA00022527"/>
    </source>
</evidence>
<dbReference type="GeneID" id="98140120"/>
<evidence type="ECO:0000256" key="7">
    <source>
        <dbReference type="ARBA" id="ARBA00047899"/>
    </source>
</evidence>
<evidence type="ECO:0000256" key="6">
    <source>
        <dbReference type="ARBA" id="ARBA00022840"/>
    </source>
</evidence>